<reference evidence="1" key="2">
    <citation type="submission" date="2014-03" db="EMBL/GenBank/DDBJ databases">
        <title>The Genome Annotation of Fusarium oxysporum Cotton.</title>
        <authorList>
            <consortium name="The Broad Institute Genomics Platform"/>
            <person name="Ma L.-J."/>
            <person name="Corby-Kistler H."/>
            <person name="Broz K."/>
            <person name="Gale L.R."/>
            <person name="Jonkers W."/>
            <person name="O'Donnell K."/>
            <person name="Ploetz R."/>
            <person name="Steinberg C."/>
            <person name="Schwartz D.C."/>
            <person name="VanEtten H."/>
            <person name="Zhou S."/>
            <person name="Young S.K."/>
            <person name="Zeng Q."/>
            <person name="Gargeya S."/>
            <person name="Fitzgerald M."/>
            <person name="Abouelleil A."/>
            <person name="Alvarado L."/>
            <person name="Chapman S.B."/>
            <person name="Gainer-Dewar J."/>
            <person name="Goldberg J."/>
            <person name="Griggs A."/>
            <person name="Gujja S."/>
            <person name="Hansen M."/>
            <person name="Howarth C."/>
            <person name="Imamovic A."/>
            <person name="Ireland A."/>
            <person name="Larimer J."/>
            <person name="McCowan C."/>
            <person name="Murphy C."/>
            <person name="Pearson M."/>
            <person name="Poon T.W."/>
            <person name="Priest M."/>
            <person name="Roberts A."/>
            <person name="Saif S."/>
            <person name="Shea T."/>
            <person name="Sykes S."/>
            <person name="Wortman J."/>
            <person name="Nusbaum C."/>
            <person name="Birren B."/>
        </authorList>
    </citation>
    <scope>NUCLEOTIDE SEQUENCE</scope>
    <source>
        <strain evidence="1">25433</strain>
    </source>
</reference>
<name>X0KIE3_FUSOX</name>
<protein>
    <submittedName>
        <fullName evidence="1">Uncharacterized protein</fullName>
    </submittedName>
</protein>
<evidence type="ECO:0000313" key="1">
    <source>
        <dbReference type="EMBL" id="EXM13278.1"/>
    </source>
</evidence>
<dbReference type="EMBL" id="KK035305">
    <property type="protein sequence ID" value="EXM13278.1"/>
    <property type="molecule type" value="Genomic_DNA"/>
</dbReference>
<dbReference type="HOGENOM" id="CLU_1992741_0_0_1"/>
<dbReference type="Proteomes" id="UP000030701">
    <property type="component" value="Unassembled WGS sequence"/>
</dbReference>
<gene>
    <name evidence="1" type="ORF">FOTG_18265</name>
</gene>
<dbReference type="OrthoDB" id="10537081at2759"/>
<proteinExistence type="predicted"/>
<accession>X0KIE3</accession>
<dbReference type="AlphaFoldDB" id="X0KIE3"/>
<sequence length="125" mass="14639">MVQYINGLPLNLNDVRNHRLTLRNEDSFTAVEVAREEIFKIIRIQEYKRLSSDHIRQLAILSIHTLTCTVQGLHQETKNAIRQEREALKALPKAGLNKGKKMIKSIRRRNRAWIVSLIDMWLAIR</sequence>
<organism evidence="1">
    <name type="scientific">Fusarium oxysporum f. sp. vasinfectum 25433</name>
    <dbReference type="NCBI Taxonomy" id="1089449"/>
    <lineage>
        <taxon>Eukaryota</taxon>
        <taxon>Fungi</taxon>
        <taxon>Dikarya</taxon>
        <taxon>Ascomycota</taxon>
        <taxon>Pezizomycotina</taxon>
        <taxon>Sordariomycetes</taxon>
        <taxon>Hypocreomycetidae</taxon>
        <taxon>Hypocreales</taxon>
        <taxon>Nectriaceae</taxon>
        <taxon>Fusarium</taxon>
        <taxon>Fusarium oxysporum species complex</taxon>
    </lineage>
</organism>
<reference evidence="1" key="1">
    <citation type="submission" date="2011-11" db="EMBL/GenBank/DDBJ databases">
        <title>The Genome Sequence of Fusarium oxysporum Cotton.</title>
        <authorList>
            <consortium name="The Broad Institute Genome Sequencing Platform"/>
            <person name="Ma L.-J."/>
            <person name="Gale L.R."/>
            <person name="Schwartz D.C."/>
            <person name="Zhou S."/>
            <person name="Corby-Kistler H."/>
            <person name="Young S.K."/>
            <person name="Zeng Q."/>
            <person name="Gargeya S."/>
            <person name="Fitzgerald M."/>
            <person name="Haas B."/>
            <person name="Abouelleil A."/>
            <person name="Alvarado L."/>
            <person name="Arachchi H.M."/>
            <person name="Berlin A."/>
            <person name="Brown A."/>
            <person name="Chapman S.B."/>
            <person name="Chen Z."/>
            <person name="Dunbar C."/>
            <person name="Freedman E."/>
            <person name="Gearin G."/>
            <person name="Goldberg J."/>
            <person name="Griggs A."/>
            <person name="Gujja S."/>
            <person name="Heiman D."/>
            <person name="Howarth C."/>
            <person name="Larson L."/>
            <person name="Lui A."/>
            <person name="MacDonald P.J.P."/>
            <person name="Montmayeur A."/>
            <person name="Murphy C."/>
            <person name="Neiman D."/>
            <person name="Pearson M."/>
            <person name="Priest M."/>
            <person name="Roberts A."/>
            <person name="Saif S."/>
            <person name="Shea T."/>
            <person name="Shenoy N."/>
            <person name="Sisk P."/>
            <person name="Stolte C."/>
            <person name="Sykes S."/>
            <person name="Wortman J."/>
            <person name="Nusbaum C."/>
            <person name="Birren B."/>
        </authorList>
    </citation>
    <scope>NUCLEOTIDE SEQUENCE [LARGE SCALE GENOMIC DNA]</scope>
    <source>
        <strain evidence="1">25433</strain>
    </source>
</reference>